<reference evidence="1" key="1">
    <citation type="submission" date="2020-04" db="EMBL/GenBank/DDBJ databases">
        <authorList>
            <person name="Chiriac C."/>
            <person name="Salcher M."/>
            <person name="Ghai R."/>
            <person name="Kavagutti S V."/>
        </authorList>
    </citation>
    <scope>NUCLEOTIDE SEQUENCE</scope>
</reference>
<accession>A0A6J5MYT7</accession>
<organism evidence="1">
    <name type="scientific">uncultured Caudovirales phage</name>
    <dbReference type="NCBI Taxonomy" id="2100421"/>
    <lineage>
        <taxon>Viruses</taxon>
        <taxon>Duplodnaviria</taxon>
        <taxon>Heunggongvirae</taxon>
        <taxon>Uroviricota</taxon>
        <taxon>Caudoviricetes</taxon>
        <taxon>Peduoviridae</taxon>
        <taxon>Maltschvirus</taxon>
        <taxon>Maltschvirus maltsch</taxon>
    </lineage>
</organism>
<evidence type="ECO:0000313" key="2">
    <source>
        <dbReference type="EMBL" id="CAB4157868.1"/>
    </source>
</evidence>
<evidence type="ECO:0000313" key="3">
    <source>
        <dbReference type="EMBL" id="CAB5225659.1"/>
    </source>
</evidence>
<sequence>MTTDLKKANGATEITAQDQVLNAHQYLKDFLAKFERAERGGIHDFMELTLFNMINASIKNIDDYLQSGHKEVSANEIMAIVADSYQKVLDGIKRNLETMKQVNFR</sequence>
<dbReference type="EMBL" id="LR796557">
    <property type="protein sequence ID" value="CAB4151728.1"/>
    <property type="molecule type" value="Genomic_DNA"/>
</dbReference>
<dbReference type="EMBL" id="LR796656">
    <property type="protein sequence ID" value="CAB4157868.1"/>
    <property type="molecule type" value="Genomic_DNA"/>
</dbReference>
<gene>
    <name evidence="1" type="ORF">UFOVP590_32</name>
    <name evidence="2" type="ORF">UFOVP685_52</name>
    <name evidence="3" type="ORF">UFOVP750_61</name>
</gene>
<evidence type="ECO:0000313" key="1">
    <source>
        <dbReference type="EMBL" id="CAB4151728.1"/>
    </source>
</evidence>
<name>A0A6J5MYT7_9CAUD</name>
<dbReference type="EMBL" id="LR798345">
    <property type="protein sequence ID" value="CAB5225659.1"/>
    <property type="molecule type" value="Genomic_DNA"/>
</dbReference>
<proteinExistence type="predicted"/>
<protein>
    <submittedName>
        <fullName evidence="1">Uncharacterized protein</fullName>
    </submittedName>
</protein>